<feature type="compositionally biased region" description="Basic and acidic residues" evidence="1">
    <location>
        <begin position="175"/>
        <end position="191"/>
    </location>
</feature>
<dbReference type="AlphaFoldDB" id="X1QRN3"/>
<name>X1QRN3_9ZZZZ</name>
<comment type="caution">
    <text evidence="2">The sequence shown here is derived from an EMBL/GenBank/DDBJ whole genome shotgun (WGS) entry which is preliminary data.</text>
</comment>
<feature type="region of interest" description="Disordered" evidence="1">
    <location>
        <begin position="172"/>
        <end position="191"/>
    </location>
</feature>
<proteinExistence type="predicted"/>
<feature type="non-terminal residue" evidence="2">
    <location>
        <position position="331"/>
    </location>
</feature>
<accession>X1QRN3</accession>
<protein>
    <submittedName>
        <fullName evidence="2">Uncharacterized protein</fullName>
    </submittedName>
</protein>
<dbReference type="EMBL" id="BARW01002388">
    <property type="protein sequence ID" value="GAI70908.1"/>
    <property type="molecule type" value="Genomic_DNA"/>
</dbReference>
<reference evidence="2" key="1">
    <citation type="journal article" date="2014" name="Front. Microbiol.">
        <title>High frequency of phylogenetically diverse reductive dehalogenase-homologous genes in deep subseafloor sedimentary metagenomes.</title>
        <authorList>
            <person name="Kawai M."/>
            <person name="Futagami T."/>
            <person name="Toyoda A."/>
            <person name="Takaki Y."/>
            <person name="Nishi S."/>
            <person name="Hori S."/>
            <person name="Arai W."/>
            <person name="Tsubouchi T."/>
            <person name="Morono Y."/>
            <person name="Uchiyama I."/>
            <person name="Ito T."/>
            <person name="Fujiyama A."/>
            <person name="Inagaki F."/>
            <person name="Takami H."/>
        </authorList>
    </citation>
    <scope>NUCLEOTIDE SEQUENCE</scope>
    <source>
        <strain evidence="2">Expedition CK06-06</strain>
    </source>
</reference>
<gene>
    <name evidence="2" type="ORF">S12H4_06705</name>
</gene>
<evidence type="ECO:0000313" key="2">
    <source>
        <dbReference type="EMBL" id="GAI70908.1"/>
    </source>
</evidence>
<evidence type="ECO:0000256" key="1">
    <source>
        <dbReference type="SAM" id="MobiDB-lite"/>
    </source>
</evidence>
<organism evidence="2">
    <name type="scientific">marine sediment metagenome</name>
    <dbReference type="NCBI Taxonomy" id="412755"/>
    <lineage>
        <taxon>unclassified sequences</taxon>
        <taxon>metagenomes</taxon>
        <taxon>ecological metagenomes</taxon>
    </lineage>
</organism>
<sequence length="331" mass="39842">MWWAKKSAADLREFDWKNTREIVLTINPSLFKDGKEAYDYVMEHKLIPGFIRNLQRGLHVKVGKDWVWKYKPVEITRYKTFLEWHKSGFPHWHVMVETAKYGRFSQIGGDMIRHYWPVAKWVHESFFESRKHWNEQVGYFEKNGYFHKNKKHQTRLPKWALEIPGLKIRRSSHSMRPEREDQGSCKKDSDGREGWFIDPLTGKMLAPETVTYHKRLDACGKGTLLKLYMRDKEVEGLFRIPYRQVRKDYPGEYKAGIGYVFRVSAQEADKLLSKMLLGVERRYLKTRWLKERKIIKHWCPVCGDWTYQKIREVRDESDLYTCLRCKNVYEY</sequence>